<dbReference type="AlphaFoldDB" id="A0A2T8I3G9"/>
<dbReference type="Gramene" id="PVH32223">
    <property type="protein sequence ID" value="PVH32223"/>
    <property type="gene ID" value="PAHAL_9G348000"/>
</dbReference>
<dbReference type="Pfam" id="PF14111">
    <property type="entry name" value="DUF4283"/>
    <property type="match status" value="1"/>
</dbReference>
<evidence type="ECO:0000313" key="2">
    <source>
        <dbReference type="EMBL" id="PVH32223.1"/>
    </source>
</evidence>
<organism evidence="2">
    <name type="scientific">Panicum hallii</name>
    <dbReference type="NCBI Taxonomy" id="206008"/>
    <lineage>
        <taxon>Eukaryota</taxon>
        <taxon>Viridiplantae</taxon>
        <taxon>Streptophyta</taxon>
        <taxon>Embryophyta</taxon>
        <taxon>Tracheophyta</taxon>
        <taxon>Spermatophyta</taxon>
        <taxon>Magnoliopsida</taxon>
        <taxon>Liliopsida</taxon>
        <taxon>Poales</taxon>
        <taxon>Poaceae</taxon>
        <taxon>PACMAD clade</taxon>
        <taxon>Panicoideae</taxon>
        <taxon>Panicodae</taxon>
        <taxon>Paniceae</taxon>
        <taxon>Panicinae</taxon>
        <taxon>Panicum</taxon>
        <taxon>Panicum sect. Panicum</taxon>
    </lineage>
</organism>
<sequence length="137" mass="15669">MESMEGMMKHMQLTAAEKRGIMIGARGTARARKPLPLALGKVLAKQRLNAEGLAQVLRRICCPIKGISIKDLGEKCFLFTFLQPKGKYRALEDGPWMFGKGLVVMVDLDERKTLEEIEFAYILIWVRMVKMPFWHDD</sequence>
<dbReference type="EMBL" id="CM008054">
    <property type="protein sequence ID" value="PVH32223.1"/>
    <property type="molecule type" value="Genomic_DNA"/>
</dbReference>
<reference evidence="2" key="1">
    <citation type="submission" date="2018-04" db="EMBL/GenBank/DDBJ databases">
        <title>WGS assembly of Panicum hallii.</title>
        <authorList>
            <person name="Lovell J."/>
            <person name="Jenkins J."/>
            <person name="Lowry D."/>
            <person name="Mamidi S."/>
            <person name="Sreedasyam A."/>
            <person name="Weng X."/>
            <person name="Barry K."/>
            <person name="Bonette J."/>
            <person name="Campitelli B."/>
            <person name="Daum C."/>
            <person name="Gordon S."/>
            <person name="Gould B."/>
            <person name="Lipzen A."/>
            <person name="Macqueen A."/>
            <person name="Palacio-Mejia J."/>
            <person name="Plott C."/>
            <person name="Shakirov E."/>
            <person name="Shu S."/>
            <person name="Yoshinaga Y."/>
            <person name="Zane M."/>
            <person name="Rokhsar D."/>
            <person name="Grimwood J."/>
            <person name="Schmutz J."/>
            <person name="Juenger T."/>
        </authorList>
    </citation>
    <scope>NUCLEOTIDE SEQUENCE [LARGE SCALE GENOMIC DNA]</scope>
    <source>
        <strain evidence="2">FIL2</strain>
    </source>
</reference>
<protein>
    <recommendedName>
        <fullName evidence="1">DUF4283 domain-containing protein</fullName>
    </recommendedName>
</protein>
<proteinExistence type="predicted"/>
<dbReference type="Proteomes" id="UP000243499">
    <property type="component" value="Chromosome 9"/>
</dbReference>
<gene>
    <name evidence="2" type="ORF">PAHAL_9G348000</name>
</gene>
<evidence type="ECO:0000259" key="1">
    <source>
        <dbReference type="Pfam" id="PF14111"/>
    </source>
</evidence>
<accession>A0A2T8I3G9</accession>
<dbReference type="InterPro" id="IPR025558">
    <property type="entry name" value="DUF4283"/>
</dbReference>
<name>A0A2T8I3G9_9POAL</name>
<feature type="domain" description="DUF4283" evidence="1">
    <location>
        <begin position="40"/>
        <end position="105"/>
    </location>
</feature>